<dbReference type="GO" id="GO:0042832">
    <property type="term" value="P:defense response to protozoan"/>
    <property type="evidence" value="ECO:0007669"/>
    <property type="project" value="UniProtKB-ARBA"/>
</dbReference>
<dbReference type="GO" id="GO:0042742">
    <property type="term" value="P:defense response to bacterium"/>
    <property type="evidence" value="ECO:0007669"/>
    <property type="project" value="UniProtKB-KW"/>
</dbReference>
<feature type="domain" description="Reelin" evidence="7">
    <location>
        <begin position="7"/>
        <end position="168"/>
    </location>
</feature>
<dbReference type="GO" id="GO:0016020">
    <property type="term" value="C:membrane"/>
    <property type="evidence" value="ECO:0007669"/>
    <property type="project" value="TreeGrafter"/>
</dbReference>
<keyword evidence="2" id="KW-0929">Antimicrobial</keyword>
<keyword evidence="5" id="KW-0044">Antibiotic</keyword>
<accession>A0A336M6N6</accession>
<dbReference type="InterPro" id="IPR042307">
    <property type="entry name" value="Reeler_sf"/>
</dbReference>
<evidence type="ECO:0000259" key="7">
    <source>
        <dbReference type="PROSITE" id="PS51019"/>
    </source>
</evidence>
<evidence type="ECO:0000256" key="6">
    <source>
        <dbReference type="SAM" id="SignalP"/>
    </source>
</evidence>
<keyword evidence="4" id="KW-0391">Immunity</keyword>
<feature type="chain" id="PRO_5016283550" evidence="6">
    <location>
        <begin position="25"/>
        <end position="168"/>
    </location>
</feature>
<feature type="signal peptide" evidence="6">
    <location>
        <begin position="1"/>
        <end position="24"/>
    </location>
</feature>
<protein>
    <submittedName>
        <fullName evidence="8">CSON012932 protein</fullName>
    </submittedName>
</protein>
<dbReference type="CDD" id="cd08544">
    <property type="entry name" value="Reeler"/>
    <property type="match status" value="1"/>
</dbReference>
<keyword evidence="3" id="KW-0399">Innate immunity</keyword>
<evidence type="ECO:0000256" key="1">
    <source>
        <dbReference type="ARBA" id="ARBA00008501"/>
    </source>
</evidence>
<dbReference type="GO" id="GO:0045087">
    <property type="term" value="P:innate immune response"/>
    <property type="evidence" value="ECO:0007669"/>
    <property type="project" value="UniProtKB-KW"/>
</dbReference>
<evidence type="ECO:0000256" key="3">
    <source>
        <dbReference type="ARBA" id="ARBA00022588"/>
    </source>
</evidence>
<dbReference type="AlphaFoldDB" id="A0A336M6N6"/>
<evidence type="ECO:0000313" key="8">
    <source>
        <dbReference type="EMBL" id="SSX25952.1"/>
    </source>
</evidence>
<dbReference type="PROSITE" id="PS51019">
    <property type="entry name" value="REELIN"/>
    <property type="match status" value="1"/>
</dbReference>
<evidence type="ECO:0000256" key="4">
    <source>
        <dbReference type="ARBA" id="ARBA00022859"/>
    </source>
</evidence>
<dbReference type="PANTHER" id="PTHR45828:SF33">
    <property type="entry name" value="DOMON DOMAIN-CONTAINING PROTEIN"/>
    <property type="match status" value="1"/>
</dbReference>
<dbReference type="VEuPathDB" id="VectorBase:CSON012932"/>
<dbReference type="EMBL" id="UFQT01000634">
    <property type="protein sequence ID" value="SSX25952.1"/>
    <property type="molecule type" value="Genomic_DNA"/>
</dbReference>
<gene>
    <name evidence="8" type="primary">CSON012932</name>
</gene>
<evidence type="ECO:0000256" key="5">
    <source>
        <dbReference type="ARBA" id="ARBA00023022"/>
    </source>
</evidence>
<dbReference type="Gene3D" id="2.60.40.4060">
    <property type="entry name" value="Reeler domain"/>
    <property type="match status" value="1"/>
</dbReference>
<name>A0A336M6N6_CULSO</name>
<proteinExistence type="inferred from homology"/>
<dbReference type="Pfam" id="PF02014">
    <property type="entry name" value="Reeler"/>
    <property type="match status" value="1"/>
</dbReference>
<evidence type="ECO:0000256" key="2">
    <source>
        <dbReference type="ARBA" id="ARBA00022529"/>
    </source>
</evidence>
<dbReference type="OMA" id="WINVRSN"/>
<dbReference type="FunFam" id="2.60.40.4060:FF:000003">
    <property type="entry name" value="Ferric chelate reductase 1"/>
    <property type="match status" value="1"/>
</dbReference>
<keyword evidence="6" id="KW-0732">Signal</keyword>
<comment type="similarity">
    <text evidence="1">Belongs to the insect defense protein family.</text>
</comment>
<sequence>MAFRYFTALLVLSAPMLIHGFSKGAPTSACDDMVPQHHVAAQTSKVPYDLVLSKNSIKAGDTIQITLKGKSAENKIKGLLVQARVGNSPVGKFSVPSNNPYAQTIDCGNGSFNTVTHTKINGDGPDSVSFSWTAPKKLSERVTFYYTVALNGGVFWVAQKSEPLSVSA</sequence>
<dbReference type="PANTHER" id="PTHR45828">
    <property type="entry name" value="CYTOCHROME B561/FERRIC REDUCTASE TRANSMEMBRANE"/>
    <property type="match status" value="1"/>
</dbReference>
<dbReference type="InterPro" id="IPR002861">
    <property type="entry name" value="Reeler_dom"/>
</dbReference>
<reference evidence="8" key="1">
    <citation type="submission" date="2018-07" db="EMBL/GenBank/DDBJ databases">
        <authorList>
            <person name="Quirk P.G."/>
            <person name="Krulwich T.A."/>
        </authorList>
    </citation>
    <scope>NUCLEOTIDE SEQUENCE</scope>
</reference>
<dbReference type="InterPro" id="IPR051237">
    <property type="entry name" value="Ferric-chelate_Red/DefProt"/>
</dbReference>
<organism evidence="8">
    <name type="scientific">Culicoides sonorensis</name>
    <name type="common">Biting midge</name>
    <dbReference type="NCBI Taxonomy" id="179676"/>
    <lineage>
        <taxon>Eukaryota</taxon>
        <taxon>Metazoa</taxon>
        <taxon>Ecdysozoa</taxon>
        <taxon>Arthropoda</taxon>
        <taxon>Hexapoda</taxon>
        <taxon>Insecta</taxon>
        <taxon>Pterygota</taxon>
        <taxon>Neoptera</taxon>
        <taxon>Endopterygota</taxon>
        <taxon>Diptera</taxon>
        <taxon>Nematocera</taxon>
        <taxon>Chironomoidea</taxon>
        <taxon>Ceratopogonidae</taxon>
        <taxon>Ceratopogoninae</taxon>
        <taxon>Culicoides</taxon>
        <taxon>Monoculicoides</taxon>
    </lineage>
</organism>